<evidence type="ECO:0000313" key="3">
    <source>
        <dbReference type="Proteomes" id="UP000463337"/>
    </source>
</evidence>
<dbReference type="Proteomes" id="UP000463337">
    <property type="component" value="Unassembled WGS sequence"/>
</dbReference>
<evidence type="ECO:0000313" key="2">
    <source>
        <dbReference type="EMBL" id="MRY60805.1"/>
    </source>
</evidence>
<feature type="compositionally biased region" description="Basic residues" evidence="1">
    <location>
        <begin position="1"/>
        <end position="16"/>
    </location>
</feature>
<accession>A0A7K0GPG8</accession>
<protein>
    <submittedName>
        <fullName evidence="2">Uncharacterized protein</fullName>
    </submittedName>
</protein>
<evidence type="ECO:0000256" key="1">
    <source>
        <dbReference type="SAM" id="MobiDB-lite"/>
    </source>
</evidence>
<name>A0A7K0GPG8_PARDI</name>
<feature type="region of interest" description="Disordered" evidence="1">
    <location>
        <begin position="1"/>
        <end position="42"/>
    </location>
</feature>
<sequence length="154" mass="18020">MKKNKNSNVRKQKRAKKNTERKTRVSKSLNIRKKKAHDKEVREQLNDSEQFIQKVNDFLMMYGTRLDADGVESLGVNSSKIIAILESIDKDLKDFDEEHLVLKNEAEEFFAETGGNEFSWLPTSIDLVSRIDNLRTRYSELYVLNHQTLLTYDH</sequence>
<dbReference type="EMBL" id="WKLT01000167">
    <property type="protein sequence ID" value="MRY60805.1"/>
    <property type="molecule type" value="Genomic_DNA"/>
</dbReference>
<organism evidence="2 3">
    <name type="scientific">Parabacteroides distasonis</name>
    <dbReference type="NCBI Taxonomy" id="823"/>
    <lineage>
        <taxon>Bacteria</taxon>
        <taxon>Pseudomonadati</taxon>
        <taxon>Bacteroidota</taxon>
        <taxon>Bacteroidia</taxon>
        <taxon>Bacteroidales</taxon>
        <taxon>Tannerellaceae</taxon>
        <taxon>Parabacteroides</taxon>
    </lineage>
</organism>
<dbReference type="AlphaFoldDB" id="A0A7K0GPG8"/>
<dbReference type="RefSeq" id="WP_154398436.1">
    <property type="nucleotide sequence ID" value="NZ_WKLT01000167.1"/>
</dbReference>
<gene>
    <name evidence="2" type="ORF">GKD59_23610</name>
</gene>
<reference evidence="2 3" key="1">
    <citation type="journal article" date="2019" name="Nat. Med.">
        <title>A library of human gut bacterial isolates paired with longitudinal multiomics data enables mechanistic microbiome research.</title>
        <authorList>
            <person name="Poyet M."/>
            <person name="Groussin M."/>
            <person name="Gibbons S.M."/>
            <person name="Avila-Pacheco J."/>
            <person name="Jiang X."/>
            <person name="Kearney S.M."/>
            <person name="Perrotta A.R."/>
            <person name="Berdy B."/>
            <person name="Zhao S."/>
            <person name="Lieberman T.D."/>
            <person name="Swanson P.K."/>
            <person name="Smith M."/>
            <person name="Roesemann S."/>
            <person name="Alexander J.E."/>
            <person name="Rich S.A."/>
            <person name="Livny J."/>
            <person name="Vlamakis H."/>
            <person name="Clish C."/>
            <person name="Bullock K."/>
            <person name="Deik A."/>
            <person name="Scott J."/>
            <person name="Pierce K.A."/>
            <person name="Xavier R.J."/>
            <person name="Alm E.J."/>
        </authorList>
    </citation>
    <scope>NUCLEOTIDE SEQUENCE [LARGE SCALE GENOMIC DNA]</scope>
    <source>
        <strain evidence="2 3">BIOML-A41</strain>
    </source>
</reference>
<proteinExistence type="predicted"/>
<comment type="caution">
    <text evidence="2">The sequence shown here is derived from an EMBL/GenBank/DDBJ whole genome shotgun (WGS) entry which is preliminary data.</text>
</comment>